<evidence type="ECO:0000256" key="2">
    <source>
        <dbReference type="ARBA" id="ARBA00004186"/>
    </source>
</evidence>
<evidence type="ECO:0000256" key="3">
    <source>
        <dbReference type="ARBA" id="ARBA00010042"/>
    </source>
</evidence>
<protein>
    <submittedName>
        <fullName evidence="9">Inner centromere protein-related protein SLI15</fullName>
    </submittedName>
</protein>
<keyword evidence="4" id="KW-0963">Cytoplasm</keyword>
<evidence type="ECO:0000313" key="9">
    <source>
        <dbReference type="EMBL" id="KTB04620.1"/>
    </source>
</evidence>
<feature type="compositionally biased region" description="Polar residues" evidence="7">
    <location>
        <begin position="152"/>
        <end position="165"/>
    </location>
</feature>
<feature type="region of interest" description="Disordered" evidence="7">
    <location>
        <begin position="122"/>
        <end position="188"/>
    </location>
</feature>
<dbReference type="VEuPathDB" id="FungiDB:B1J91_H07447g"/>
<proteinExistence type="inferred from homology"/>
<dbReference type="Proteomes" id="UP000054886">
    <property type="component" value="Unassembled WGS sequence"/>
</dbReference>
<dbReference type="Pfam" id="PF03941">
    <property type="entry name" value="INCENP_ARK-bind"/>
    <property type="match status" value="1"/>
</dbReference>
<dbReference type="AlphaFoldDB" id="A0A0W0CYJ2"/>
<dbReference type="GO" id="GO:0005634">
    <property type="term" value="C:nucleus"/>
    <property type="evidence" value="ECO:0007669"/>
    <property type="project" value="UniProtKB-SubCell"/>
</dbReference>
<dbReference type="VEuPathDB" id="FungiDB:GVI51_H07359"/>
<reference evidence="9 10" key="1">
    <citation type="submission" date="2015-10" db="EMBL/GenBank/DDBJ databases">
        <title>Draft genomes sequences of Candida glabrata isolates 1A, 1B, 2A, 2B, 3A and 3B.</title>
        <authorList>
            <person name="Haavelsrud O.E."/>
            <person name="Gaustad P."/>
        </authorList>
    </citation>
    <scope>NUCLEOTIDE SEQUENCE [LARGE SCALE GENOMIC DNA]</scope>
    <source>
        <strain evidence="9">910700640</strain>
    </source>
</reference>
<feature type="compositionally biased region" description="Polar residues" evidence="7">
    <location>
        <begin position="206"/>
        <end position="217"/>
    </location>
</feature>
<evidence type="ECO:0000256" key="4">
    <source>
        <dbReference type="ARBA" id="ARBA00022490"/>
    </source>
</evidence>
<dbReference type="VEuPathDB" id="FungiDB:CAGL0H07447g"/>
<sequence length="726" mass="81070">MDWAINAAKKKTKAIPGGSRSIIESLNKLNNISCDGQDAINEILSDIDFSLLGISILPADKNRSLIIKTKNIEHLDTKPDSKDDNSTRNELKSIEVNPLSEDNSTVFNVKATLSSAAPKKNKDLVNTPIKRESGIPSITPKSMSIEKKDENGLTSNDVTIATSSSLKEKDSKSGSPTKSEWSPFKSNKSFSNLSSNINETLKHQNHNIIDTHNQTTTKEGEDTSILSNNDKNKAESETKISSKSFTNKERVLRKRSNMFIPLPTKETYVIKSSPDKQSNNQEVSKLGSMSKSNKLHNLKSEMPLTIKDVRLDSSKQNLNESSEKNRKISASDNVFERLAKVPTKSFEKKITKTYKPYSDSKSMYSPTRKRNSLAGKGIIKTTSGQVDTSMNETLKGIFELNSPKTLLSNDSKAQIVSSSTSIATNKGMRKSLQPRIDVKSLSTVTSRLIPNGRSELNDGNNKVNLHSNKSSHGIYLNKMKPTERLTPIRIKSGNTITSPTESSLLKLSNRGSPKRVAKLHHKLDSKDPAKQKNDRLTNFQLLPSLESKKNELKKKLNKRLSEVMRSQQDHHRRRTELQKRKSQIYEDLKKRTKPASEIKDSNKKNVDTSLDGSNFIRYRDKTHNDTNSEMKGILDTINTVDHRIIIGESTRNQEENVGDASLPEIYSDSEADDTLVLATWAETANLKKALVDQAGLDPNDIFGPAYPLKPEELFSPTRMAKLKSKH</sequence>
<comment type="similarity">
    <text evidence="3">Belongs to the INCENP family.</text>
</comment>
<dbReference type="InterPro" id="IPR005635">
    <property type="entry name" value="Inner_centromere_prot_ARK-bd"/>
</dbReference>
<accession>A0A0W0CYJ2</accession>
<feature type="domain" description="Inner centromere protein ARK-binding" evidence="8">
    <location>
        <begin position="664"/>
        <end position="714"/>
    </location>
</feature>
<feature type="compositionally biased region" description="Basic and acidic residues" evidence="7">
    <location>
        <begin position="575"/>
        <end position="605"/>
    </location>
</feature>
<gene>
    <name evidence="9" type="ORF">AO440_002214</name>
</gene>
<name>A0A0W0CYJ2_CANGB</name>
<feature type="compositionally biased region" description="Polar residues" evidence="7">
    <location>
        <begin position="275"/>
        <end position="292"/>
    </location>
</feature>
<organism evidence="9 10">
    <name type="scientific">Candida glabrata</name>
    <name type="common">Yeast</name>
    <name type="synonym">Torulopsis glabrata</name>
    <dbReference type="NCBI Taxonomy" id="5478"/>
    <lineage>
        <taxon>Eukaryota</taxon>
        <taxon>Fungi</taxon>
        <taxon>Dikarya</taxon>
        <taxon>Ascomycota</taxon>
        <taxon>Saccharomycotina</taxon>
        <taxon>Saccharomycetes</taxon>
        <taxon>Saccharomycetales</taxon>
        <taxon>Saccharomycetaceae</taxon>
        <taxon>Nakaseomyces</taxon>
    </lineage>
</organism>
<dbReference type="OrthoDB" id="6123at2759"/>
<feature type="region of interest" description="Disordered" evidence="7">
    <location>
        <begin position="203"/>
        <end position="242"/>
    </location>
</feature>
<comment type="subcellular location">
    <subcellularLocation>
        <location evidence="2">Cytoplasm</location>
        <location evidence="2">Cytoskeleton</location>
        <location evidence="2">Spindle</location>
    </subcellularLocation>
    <subcellularLocation>
        <location evidence="1">Nucleus</location>
    </subcellularLocation>
</comment>
<feature type="region of interest" description="Disordered" evidence="7">
    <location>
        <begin position="492"/>
        <end position="513"/>
    </location>
</feature>
<evidence type="ECO:0000256" key="6">
    <source>
        <dbReference type="ARBA" id="ARBA00023242"/>
    </source>
</evidence>
<comment type="caution">
    <text evidence="9">The sequence shown here is derived from an EMBL/GenBank/DDBJ whole genome shotgun (WGS) entry which is preliminary data.</text>
</comment>
<dbReference type="VEuPathDB" id="FungiDB:GWK60_H07425"/>
<evidence type="ECO:0000313" key="10">
    <source>
        <dbReference type="Proteomes" id="UP000054886"/>
    </source>
</evidence>
<dbReference type="EMBL" id="LLZZ01000116">
    <property type="protein sequence ID" value="KTB04620.1"/>
    <property type="molecule type" value="Genomic_DNA"/>
</dbReference>
<feature type="region of interest" description="Disordered" evidence="7">
    <location>
        <begin position="562"/>
        <end position="605"/>
    </location>
</feature>
<keyword evidence="5" id="KW-0206">Cytoskeleton</keyword>
<keyword evidence="6" id="KW-0539">Nucleus</keyword>
<evidence type="ECO:0000256" key="1">
    <source>
        <dbReference type="ARBA" id="ARBA00004123"/>
    </source>
</evidence>
<evidence type="ECO:0000259" key="8">
    <source>
        <dbReference type="Pfam" id="PF03941"/>
    </source>
</evidence>
<feature type="compositionally biased region" description="Polar residues" evidence="7">
    <location>
        <begin position="492"/>
        <end position="511"/>
    </location>
</feature>
<feature type="compositionally biased region" description="Basic and acidic residues" evidence="7">
    <location>
        <begin position="230"/>
        <end position="242"/>
    </location>
</feature>
<evidence type="ECO:0000256" key="7">
    <source>
        <dbReference type="SAM" id="MobiDB-lite"/>
    </source>
</evidence>
<feature type="region of interest" description="Disordered" evidence="7">
    <location>
        <begin position="271"/>
        <end position="301"/>
    </location>
</feature>
<evidence type="ECO:0000256" key="5">
    <source>
        <dbReference type="ARBA" id="ARBA00023212"/>
    </source>
</evidence>
<dbReference type="GO" id="GO:0005819">
    <property type="term" value="C:spindle"/>
    <property type="evidence" value="ECO:0007669"/>
    <property type="project" value="UniProtKB-SubCell"/>
</dbReference>